<name>A0A2M8WTG9_9MICO</name>
<dbReference type="AlphaFoldDB" id="A0A2M8WTG9"/>
<dbReference type="OrthoDB" id="9812205at2"/>
<proteinExistence type="predicted"/>
<evidence type="ECO:0000313" key="2">
    <source>
        <dbReference type="EMBL" id="PJI94245.1"/>
    </source>
</evidence>
<dbReference type="EMBL" id="PGTZ01000007">
    <property type="protein sequence ID" value="PJI94245.1"/>
    <property type="molecule type" value="Genomic_DNA"/>
</dbReference>
<dbReference type="Gene3D" id="2.20.25.10">
    <property type="match status" value="1"/>
</dbReference>
<keyword evidence="3" id="KW-1185">Reference proteome</keyword>
<comment type="caution">
    <text evidence="2">The sequence shown here is derived from an EMBL/GenBank/DDBJ whole genome shotgun (WGS) entry which is preliminary data.</text>
</comment>
<gene>
    <name evidence="2" type="ORF">CLV34_1733</name>
</gene>
<protein>
    <submittedName>
        <fullName evidence="2">Uncharacterized protein</fullName>
    </submittedName>
</protein>
<dbReference type="Proteomes" id="UP000231586">
    <property type="component" value="Unassembled WGS sequence"/>
</dbReference>
<evidence type="ECO:0000256" key="1">
    <source>
        <dbReference type="SAM" id="MobiDB-lite"/>
    </source>
</evidence>
<dbReference type="SUPFAM" id="SSF158997">
    <property type="entry name" value="Trm112p-like"/>
    <property type="match status" value="1"/>
</dbReference>
<organism evidence="2 3">
    <name type="scientific">Luteimicrobium subarcticum</name>
    <dbReference type="NCBI Taxonomy" id="620910"/>
    <lineage>
        <taxon>Bacteria</taxon>
        <taxon>Bacillati</taxon>
        <taxon>Actinomycetota</taxon>
        <taxon>Actinomycetes</taxon>
        <taxon>Micrococcales</taxon>
        <taxon>Luteimicrobium</taxon>
    </lineage>
</organism>
<accession>A0A2M8WTG9</accession>
<evidence type="ECO:0000313" key="3">
    <source>
        <dbReference type="Proteomes" id="UP000231586"/>
    </source>
</evidence>
<feature type="region of interest" description="Disordered" evidence="1">
    <location>
        <begin position="27"/>
        <end position="51"/>
    </location>
</feature>
<dbReference type="RefSeq" id="WP_100349804.1">
    <property type="nucleotide sequence ID" value="NZ_PGTZ01000007.1"/>
</dbReference>
<sequence length="68" mass="7263">MARSTGTNLPMDAWARELLRCPVTGAPLVDATGPDGQPELHSTDPDRPLAYPVREGIPVLLEADARAL</sequence>
<reference evidence="2 3" key="1">
    <citation type="submission" date="2017-11" db="EMBL/GenBank/DDBJ databases">
        <title>Genomic Encyclopedia of Archaeal and Bacterial Type Strains, Phase II (KMG-II): From Individual Species to Whole Genera.</title>
        <authorList>
            <person name="Goeker M."/>
        </authorList>
    </citation>
    <scope>NUCLEOTIDE SEQUENCE [LARGE SCALE GENOMIC DNA]</scope>
    <source>
        <strain evidence="2 3">DSM 22413</strain>
    </source>
</reference>